<dbReference type="PANTHER" id="PTHR46204">
    <property type="entry name" value="CHITIN ELICITOR RECEPTOR KINASE 1-RELATED"/>
    <property type="match status" value="1"/>
</dbReference>
<sequence>MFPFKLGLFAVIISIFFCVPVESKCSKGCDLALASYYPSSSYMLLFSSSSTDPNSDGFYAFTHATMFPSKLGLFAIIISIFFCATVESTCSKGCDLALASYYVWPESNLTFISEVMSDPISDILSYNPQIPNQDSVKSGIRINIPFPCDCINGDFFAHVFKYRMRVADTYGKVAGTYYANLTTTEWVQKFNSYDPNRIPDGVQINVTVNCSCGDSLVSKDYGLFMTYPLRPEDSLDSIATETNLTTAVLKSYNPDANFSAGSGLVYIPAKGLSVGVIAGISIAGVAGALVLAVGVYVGFYRKTKVKDKLLSSRSDDQSLQVSRDPGSALEKGKDSTGILTGSSPGLTGLTVDKSVEFSYEELANATNDFSIAYKIGEGGFGAVYYAELRGEKAAIKKMDMQASKEFLAELKVLTHVHHLNLVRLIGYCVEGSLFLVYEFIENGNLSEHLRGGRDPLPWSTRVQIALDSARGLEYIHEHTVPVYIHRDIKSANILIDKNYHGKVADFGLTKLTEVGSTSLRTGLVGTFGYMPPEYAQYGDVSPKVDVYAFGVSRQAESMPESRGLVGLFDEVLTQPDPGVDLPKLVDPRLGDNYPLDSARKMAQLAKACTQENPQLRPSMRSIVVALMTLSSSTEDWDIGHSMKTKLYSCQFRKIKLVDSPKTNLH</sequence>
<dbReference type="GO" id="GO:0009617">
    <property type="term" value="P:response to bacterium"/>
    <property type="evidence" value="ECO:0007669"/>
    <property type="project" value="UniProtKB-ARBA"/>
</dbReference>
<gene>
    <name evidence="23" type="ORF">HYC85_012092</name>
</gene>
<dbReference type="InterPro" id="IPR008271">
    <property type="entry name" value="Ser/Thr_kinase_AS"/>
</dbReference>
<feature type="region of interest" description="Disordered" evidence="19">
    <location>
        <begin position="316"/>
        <end position="341"/>
    </location>
</feature>
<feature type="chain" id="PRO_5029778863" description="non-specific serine/threonine protein kinase" evidence="21">
    <location>
        <begin position="24"/>
        <end position="665"/>
    </location>
</feature>
<keyword evidence="5" id="KW-0808">Transferase</keyword>
<comment type="subcellular location">
    <subcellularLocation>
        <location evidence="1">Cell membrane</location>
        <topology evidence="1">Single-pass membrane protein</topology>
    </subcellularLocation>
</comment>
<evidence type="ECO:0000256" key="15">
    <source>
        <dbReference type="ARBA" id="ARBA00023180"/>
    </source>
</evidence>
<reference evidence="24" key="1">
    <citation type="journal article" date="2020" name="Nat. Commun.">
        <title>Genome assembly of wild tea tree DASZ reveals pedigree and selection history of tea varieties.</title>
        <authorList>
            <person name="Zhang W."/>
            <person name="Zhang Y."/>
            <person name="Qiu H."/>
            <person name="Guo Y."/>
            <person name="Wan H."/>
            <person name="Zhang X."/>
            <person name="Scossa F."/>
            <person name="Alseekh S."/>
            <person name="Zhang Q."/>
            <person name="Wang P."/>
            <person name="Xu L."/>
            <person name="Schmidt M.H."/>
            <person name="Jia X."/>
            <person name="Li D."/>
            <person name="Zhu A."/>
            <person name="Guo F."/>
            <person name="Chen W."/>
            <person name="Ni D."/>
            <person name="Usadel B."/>
            <person name="Fernie A.R."/>
            <person name="Wen W."/>
        </authorList>
    </citation>
    <scope>NUCLEOTIDE SEQUENCE [LARGE SCALE GENOMIC DNA]</scope>
    <source>
        <strain evidence="24">cv. G240</strain>
    </source>
</reference>
<keyword evidence="3" id="KW-1003">Cell membrane</keyword>
<keyword evidence="12 20" id="KW-0472">Membrane</keyword>
<dbReference type="InterPro" id="IPR001245">
    <property type="entry name" value="Ser-Thr/Tyr_kinase_cat_dom"/>
</dbReference>
<evidence type="ECO:0000256" key="2">
    <source>
        <dbReference type="ARBA" id="ARBA00012513"/>
    </source>
</evidence>
<dbReference type="Pfam" id="PF07714">
    <property type="entry name" value="PK_Tyr_Ser-Thr"/>
    <property type="match status" value="1"/>
</dbReference>
<keyword evidence="9" id="KW-0418">Kinase</keyword>
<evidence type="ECO:0000256" key="1">
    <source>
        <dbReference type="ARBA" id="ARBA00004162"/>
    </source>
</evidence>
<organism evidence="23 24">
    <name type="scientific">Camellia sinensis</name>
    <name type="common">Tea plant</name>
    <name type="synonym">Thea sinensis</name>
    <dbReference type="NCBI Taxonomy" id="4442"/>
    <lineage>
        <taxon>Eukaryota</taxon>
        <taxon>Viridiplantae</taxon>
        <taxon>Streptophyta</taxon>
        <taxon>Embryophyta</taxon>
        <taxon>Tracheophyta</taxon>
        <taxon>Spermatophyta</taxon>
        <taxon>Magnoliopsida</taxon>
        <taxon>eudicotyledons</taxon>
        <taxon>Gunneridae</taxon>
        <taxon>Pentapetalae</taxon>
        <taxon>asterids</taxon>
        <taxon>Ericales</taxon>
        <taxon>Theaceae</taxon>
        <taxon>Camellia</taxon>
    </lineage>
</organism>
<dbReference type="PROSITE" id="PS00107">
    <property type="entry name" value="PROTEIN_KINASE_ATP"/>
    <property type="match status" value="1"/>
</dbReference>
<evidence type="ECO:0000256" key="14">
    <source>
        <dbReference type="ARBA" id="ARBA00023170"/>
    </source>
</evidence>
<keyword evidence="14" id="KW-0675">Receptor</keyword>
<dbReference type="Gene3D" id="3.30.200.20">
    <property type="entry name" value="Phosphorylase Kinase, domain 1"/>
    <property type="match status" value="1"/>
</dbReference>
<feature type="binding site" evidence="18">
    <location>
        <position position="397"/>
    </location>
    <ligand>
        <name>ATP</name>
        <dbReference type="ChEBI" id="CHEBI:30616"/>
    </ligand>
</feature>
<keyword evidence="24" id="KW-1185">Reference proteome</keyword>
<evidence type="ECO:0000256" key="8">
    <source>
        <dbReference type="ARBA" id="ARBA00022741"/>
    </source>
</evidence>
<evidence type="ECO:0000313" key="24">
    <source>
        <dbReference type="Proteomes" id="UP000593564"/>
    </source>
</evidence>
<dbReference type="InterPro" id="IPR011009">
    <property type="entry name" value="Kinase-like_dom_sf"/>
</dbReference>
<keyword evidence="10 18" id="KW-0067">ATP-binding</keyword>
<evidence type="ECO:0000256" key="4">
    <source>
        <dbReference type="ARBA" id="ARBA00022527"/>
    </source>
</evidence>
<keyword evidence="6 20" id="KW-0812">Transmembrane</keyword>
<dbReference type="InterPro" id="IPR000719">
    <property type="entry name" value="Prot_kinase_dom"/>
</dbReference>
<evidence type="ECO:0000256" key="19">
    <source>
        <dbReference type="SAM" id="MobiDB-lite"/>
    </source>
</evidence>
<comment type="caution">
    <text evidence="23">The sequence shown here is derived from an EMBL/GenBank/DDBJ whole genome shotgun (WGS) entry which is preliminary data.</text>
</comment>
<name>A0A7J7HBH7_CAMSI</name>
<dbReference type="EMBL" id="JACBKZ010000005">
    <property type="protein sequence ID" value="KAF5950099.1"/>
    <property type="molecule type" value="Genomic_DNA"/>
</dbReference>
<dbReference type="PROSITE" id="PS50011">
    <property type="entry name" value="PROTEIN_KINASE_DOM"/>
    <property type="match status" value="1"/>
</dbReference>
<evidence type="ECO:0000256" key="16">
    <source>
        <dbReference type="ARBA" id="ARBA00047899"/>
    </source>
</evidence>
<dbReference type="InterPro" id="IPR017441">
    <property type="entry name" value="Protein_kinase_ATP_BS"/>
</dbReference>
<protein>
    <recommendedName>
        <fullName evidence="2">non-specific serine/threonine protein kinase</fullName>
        <ecNumber evidence="2">2.7.11.1</ecNumber>
    </recommendedName>
</protein>
<evidence type="ECO:0000256" key="9">
    <source>
        <dbReference type="ARBA" id="ARBA00022777"/>
    </source>
</evidence>
<evidence type="ECO:0000256" key="12">
    <source>
        <dbReference type="ARBA" id="ARBA00023136"/>
    </source>
</evidence>
<evidence type="ECO:0000256" key="13">
    <source>
        <dbReference type="ARBA" id="ARBA00023157"/>
    </source>
</evidence>
<dbReference type="PROSITE" id="PS00108">
    <property type="entry name" value="PROTEIN_KINASE_ST"/>
    <property type="match status" value="1"/>
</dbReference>
<evidence type="ECO:0000256" key="18">
    <source>
        <dbReference type="PROSITE-ProRule" id="PRU10141"/>
    </source>
</evidence>
<evidence type="ECO:0000256" key="7">
    <source>
        <dbReference type="ARBA" id="ARBA00022729"/>
    </source>
</evidence>
<evidence type="ECO:0000313" key="23">
    <source>
        <dbReference type="EMBL" id="KAF5950099.1"/>
    </source>
</evidence>
<dbReference type="Gene3D" id="1.10.510.10">
    <property type="entry name" value="Transferase(Phosphotransferase) domain 1"/>
    <property type="match status" value="1"/>
</dbReference>
<comment type="catalytic activity">
    <reaction evidence="16">
        <text>L-threonyl-[protein] + ATP = O-phospho-L-threonyl-[protein] + ADP + H(+)</text>
        <dbReference type="Rhea" id="RHEA:46608"/>
        <dbReference type="Rhea" id="RHEA-COMP:11060"/>
        <dbReference type="Rhea" id="RHEA-COMP:11605"/>
        <dbReference type="ChEBI" id="CHEBI:15378"/>
        <dbReference type="ChEBI" id="CHEBI:30013"/>
        <dbReference type="ChEBI" id="CHEBI:30616"/>
        <dbReference type="ChEBI" id="CHEBI:61977"/>
        <dbReference type="ChEBI" id="CHEBI:456216"/>
        <dbReference type="EC" id="2.7.11.1"/>
    </reaction>
</comment>
<dbReference type="GO" id="GO:0045087">
    <property type="term" value="P:innate immune response"/>
    <property type="evidence" value="ECO:0007669"/>
    <property type="project" value="InterPro"/>
</dbReference>
<evidence type="ECO:0000256" key="17">
    <source>
        <dbReference type="ARBA" id="ARBA00048679"/>
    </source>
</evidence>
<dbReference type="SMART" id="SM00220">
    <property type="entry name" value="S_TKc"/>
    <property type="match status" value="1"/>
</dbReference>
<keyword evidence="13" id="KW-1015">Disulfide bond</keyword>
<keyword evidence="8 18" id="KW-0547">Nucleotide-binding</keyword>
<evidence type="ECO:0000256" key="5">
    <source>
        <dbReference type="ARBA" id="ARBA00022679"/>
    </source>
</evidence>
<evidence type="ECO:0000256" key="20">
    <source>
        <dbReference type="SAM" id="Phobius"/>
    </source>
</evidence>
<keyword evidence="4" id="KW-0723">Serine/threonine-protein kinase</keyword>
<dbReference type="AlphaFoldDB" id="A0A7J7HBH7"/>
<keyword evidence="11 20" id="KW-1133">Transmembrane helix</keyword>
<evidence type="ECO:0000256" key="6">
    <source>
        <dbReference type="ARBA" id="ARBA00022692"/>
    </source>
</evidence>
<evidence type="ECO:0000256" key="11">
    <source>
        <dbReference type="ARBA" id="ARBA00022989"/>
    </source>
</evidence>
<dbReference type="SUPFAM" id="SSF56112">
    <property type="entry name" value="Protein kinase-like (PK-like)"/>
    <property type="match status" value="1"/>
</dbReference>
<dbReference type="FunFam" id="1.10.510.10:FF:000468">
    <property type="entry name" value="PTI1-like tyrosine-protein kinase 3"/>
    <property type="match status" value="1"/>
</dbReference>
<evidence type="ECO:0000256" key="10">
    <source>
        <dbReference type="ARBA" id="ARBA00022840"/>
    </source>
</evidence>
<dbReference type="GO" id="GO:0005886">
    <property type="term" value="C:plasma membrane"/>
    <property type="evidence" value="ECO:0007669"/>
    <property type="project" value="UniProtKB-SubCell"/>
</dbReference>
<proteinExistence type="predicted"/>
<evidence type="ECO:0000256" key="21">
    <source>
        <dbReference type="SAM" id="SignalP"/>
    </source>
</evidence>
<accession>A0A7J7HBH7</accession>
<feature type="signal peptide" evidence="21">
    <location>
        <begin position="1"/>
        <end position="23"/>
    </location>
</feature>
<dbReference type="GO" id="GO:0005524">
    <property type="term" value="F:ATP binding"/>
    <property type="evidence" value="ECO:0007669"/>
    <property type="project" value="UniProtKB-UniRule"/>
</dbReference>
<dbReference type="GO" id="GO:0019199">
    <property type="term" value="F:transmembrane receptor protein kinase activity"/>
    <property type="evidence" value="ECO:0007669"/>
    <property type="project" value="InterPro"/>
</dbReference>
<comment type="catalytic activity">
    <reaction evidence="17">
        <text>L-seryl-[protein] + ATP = O-phospho-L-seryl-[protein] + ADP + H(+)</text>
        <dbReference type="Rhea" id="RHEA:17989"/>
        <dbReference type="Rhea" id="RHEA-COMP:9863"/>
        <dbReference type="Rhea" id="RHEA-COMP:11604"/>
        <dbReference type="ChEBI" id="CHEBI:15378"/>
        <dbReference type="ChEBI" id="CHEBI:29999"/>
        <dbReference type="ChEBI" id="CHEBI:30616"/>
        <dbReference type="ChEBI" id="CHEBI:83421"/>
        <dbReference type="ChEBI" id="CHEBI:456216"/>
        <dbReference type="EC" id="2.7.11.1"/>
    </reaction>
</comment>
<dbReference type="EC" id="2.7.11.1" evidence="2"/>
<evidence type="ECO:0000256" key="3">
    <source>
        <dbReference type="ARBA" id="ARBA00022475"/>
    </source>
</evidence>
<dbReference type="InterPro" id="IPR044812">
    <property type="entry name" value="CERK1/LYK3-like"/>
</dbReference>
<reference evidence="23 24" key="2">
    <citation type="submission" date="2020-07" db="EMBL/GenBank/DDBJ databases">
        <title>Genome assembly of wild tea tree DASZ reveals pedigree and selection history of tea varieties.</title>
        <authorList>
            <person name="Zhang W."/>
        </authorList>
    </citation>
    <scope>NUCLEOTIDE SEQUENCE [LARGE SCALE GENOMIC DNA]</scope>
    <source>
        <strain evidence="24">cv. G240</strain>
        <tissue evidence="23">Leaf</tissue>
    </source>
</reference>
<dbReference type="Proteomes" id="UP000593564">
    <property type="component" value="Unassembled WGS sequence"/>
</dbReference>
<feature type="transmembrane region" description="Helical" evidence="20">
    <location>
        <begin position="272"/>
        <end position="299"/>
    </location>
</feature>
<feature type="domain" description="Protein kinase" evidence="22">
    <location>
        <begin position="369"/>
        <end position="629"/>
    </location>
</feature>
<dbReference type="GO" id="GO:0004674">
    <property type="term" value="F:protein serine/threonine kinase activity"/>
    <property type="evidence" value="ECO:0007669"/>
    <property type="project" value="UniProtKB-KW"/>
</dbReference>
<dbReference type="FunFam" id="3.30.200.20:FF:000468">
    <property type="entry name" value="LysM receptor kinase 2"/>
    <property type="match status" value="1"/>
</dbReference>
<dbReference type="InterPro" id="IPR057097">
    <property type="entry name" value="LysM_RLK3/10"/>
</dbReference>
<dbReference type="PANTHER" id="PTHR46204:SF2">
    <property type="entry name" value="CHITIN ELICITOR RECEPTOR KINASE 1"/>
    <property type="match status" value="1"/>
</dbReference>
<keyword evidence="7 21" id="KW-0732">Signal</keyword>
<evidence type="ECO:0000259" key="22">
    <source>
        <dbReference type="PROSITE" id="PS50011"/>
    </source>
</evidence>
<dbReference type="Pfam" id="PF23577">
    <property type="entry name" value="LysM_RLK"/>
    <property type="match status" value="1"/>
</dbReference>
<keyword evidence="15" id="KW-0325">Glycoprotein</keyword>